<proteinExistence type="predicted"/>
<gene>
    <name evidence="2" type="ORF">E5352_03885</name>
</gene>
<evidence type="ECO:0000313" key="2">
    <source>
        <dbReference type="EMBL" id="TGY35767.1"/>
    </source>
</evidence>
<protein>
    <recommendedName>
        <fullName evidence="1">Tox-REase-5 domain-containing protein</fullName>
    </recommendedName>
</protein>
<dbReference type="RefSeq" id="WP_136003469.1">
    <property type="nucleotide sequence ID" value="NZ_SRYW01000003.1"/>
</dbReference>
<accession>A0A4S2D2M6</accession>
<dbReference type="EMBL" id="SRYW01000003">
    <property type="protein sequence ID" value="TGY35767.1"/>
    <property type="molecule type" value="Genomic_DNA"/>
</dbReference>
<dbReference type="InterPro" id="IPR028904">
    <property type="entry name" value="Tox-REase-5_dom"/>
</dbReference>
<sequence>MAATPAPAVGKVLELLGKAAAAAAAAMGIKETVKDRPGTRAREADCSEVSDDADCDQCLLINGRIGPPPTPRYIAKSNRINYDYQLYVANLHAGPERFGYVRAGDNSNSIVNIELSMLKDFFGTGGKYTTLEWMFGGVAFDGFWRKKCTVIETKANYGHVFNEDGTYKKEFMRPEIDGWLFQFRSQRAAVVAADPHGGLEWHFMQAICYHAALRRGTPAAHARLTPYKQGELL</sequence>
<dbReference type="AlphaFoldDB" id="A0A4S2D2M6"/>
<name>A0A4S2D2M6_STEMA</name>
<organism evidence="2 3">
    <name type="scientific">Stenotrophomonas maltophilia</name>
    <name type="common">Pseudomonas maltophilia</name>
    <name type="synonym">Xanthomonas maltophilia</name>
    <dbReference type="NCBI Taxonomy" id="40324"/>
    <lineage>
        <taxon>Bacteria</taxon>
        <taxon>Pseudomonadati</taxon>
        <taxon>Pseudomonadota</taxon>
        <taxon>Gammaproteobacteria</taxon>
        <taxon>Lysobacterales</taxon>
        <taxon>Lysobacteraceae</taxon>
        <taxon>Stenotrophomonas</taxon>
        <taxon>Stenotrophomonas maltophilia group</taxon>
    </lineage>
</organism>
<comment type="caution">
    <text evidence="2">The sequence shown here is derived from an EMBL/GenBank/DDBJ whole genome shotgun (WGS) entry which is preliminary data.</text>
</comment>
<evidence type="ECO:0000259" key="1">
    <source>
        <dbReference type="Pfam" id="PF15648"/>
    </source>
</evidence>
<dbReference type="Pfam" id="PF15648">
    <property type="entry name" value="Tox-REase-5"/>
    <property type="match status" value="1"/>
</dbReference>
<feature type="domain" description="Tox-REase-5" evidence="1">
    <location>
        <begin position="129"/>
        <end position="205"/>
    </location>
</feature>
<reference evidence="2 3" key="1">
    <citation type="submission" date="2019-04" db="EMBL/GenBank/DDBJ databases">
        <title>Microbes associate with the intestines of laboratory mice.</title>
        <authorList>
            <person name="Navarre W."/>
            <person name="Wong E."/>
            <person name="Huang K."/>
            <person name="Tropini C."/>
            <person name="Ng K."/>
            <person name="Yu B."/>
        </authorList>
    </citation>
    <scope>NUCLEOTIDE SEQUENCE [LARGE SCALE GENOMIC DNA]</scope>
    <source>
        <strain evidence="2 3">NM62_B4-13</strain>
    </source>
</reference>
<dbReference type="Proteomes" id="UP000306631">
    <property type="component" value="Unassembled WGS sequence"/>
</dbReference>
<dbReference type="OrthoDB" id="6894922at2"/>
<evidence type="ECO:0000313" key="3">
    <source>
        <dbReference type="Proteomes" id="UP000306631"/>
    </source>
</evidence>